<dbReference type="PANTHER" id="PTHR44858:SF1">
    <property type="entry name" value="UDP-N-ACETYLGLUCOSAMINE--PEPTIDE N-ACETYLGLUCOSAMINYLTRANSFERASE SPINDLY-RELATED"/>
    <property type="match status" value="1"/>
</dbReference>
<evidence type="ECO:0000256" key="1">
    <source>
        <dbReference type="ARBA" id="ARBA00022737"/>
    </source>
</evidence>
<keyword evidence="1" id="KW-0677">Repeat</keyword>
<dbReference type="SMART" id="SM00028">
    <property type="entry name" value="TPR"/>
    <property type="match status" value="5"/>
</dbReference>
<dbReference type="KEGG" id="glj:GKIL_2381"/>
<dbReference type="STRING" id="1183438.GKIL_2381"/>
<sequence>MVSRMFRRAFLRSGATSVLFTSVSAWGLVATEAKGKTGARFAEAVLVPTFLLNSEALGIAPMTAWSKLLSRQLDQGKILFSQTPDADRSFRRAANRLTLLGSQSSKRSAVKKTSWQEEKKETDRILRAALDEYTTGLQLDPTAIQARTERALVYWQLQQIDEALIDCDIVLDSPGDNFTLRAMRILGRLQSGDPAGATTDCGWVLEHPPTDPSDAMLLPLVLAARGEAQHALGQEEQAIIDYTAALNFPGAQEGPAYTVRFSRGCAYYALGKYQQASEDFSAMSQSQPEIAFYDRGLCYVKLNRLQEALRDFDLAIRWDSDLQHAEGDHYIGRGLTWQLLGDETKARQDYLYALALYKADLARYGDENKGRPRLRLALAYATLGERETARQTLLLAKAEADSKQDIPLLRSINKYLQLLSK</sequence>
<dbReference type="EMBL" id="CP003587">
    <property type="protein sequence ID" value="AGY58627.1"/>
    <property type="molecule type" value="Genomic_DNA"/>
</dbReference>
<keyword evidence="2 3" id="KW-0802">TPR repeat</keyword>
<dbReference type="OrthoDB" id="527226at2"/>
<dbReference type="InterPro" id="IPR011990">
    <property type="entry name" value="TPR-like_helical_dom_sf"/>
</dbReference>
<dbReference type="InterPro" id="IPR019734">
    <property type="entry name" value="TPR_rpt"/>
</dbReference>
<dbReference type="Gene3D" id="1.25.40.10">
    <property type="entry name" value="Tetratricopeptide repeat domain"/>
    <property type="match status" value="2"/>
</dbReference>
<evidence type="ECO:0000256" key="2">
    <source>
        <dbReference type="ARBA" id="ARBA00022803"/>
    </source>
</evidence>
<dbReference type="Proteomes" id="UP000017396">
    <property type="component" value="Chromosome"/>
</dbReference>
<dbReference type="eggNOG" id="COG0457">
    <property type="taxonomic scope" value="Bacteria"/>
</dbReference>
<evidence type="ECO:0000313" key="4">
    <source>
        <dbReference type="EMBL" id="AGY58627.1"/>
    </source>
</evidence>
<name>U5QI20_GLOK1</name>
<gene>
    <name evidence="4" type="ORF">GKIL_2381</name>
</gene>
<keyword evidence="5" id="KW-1185">Reference proteome</keyword>
<dbReference type="PROSITE" id="PS50005">
    <property type="entry name" value="TPR"/>
    <property type="match status" value="1"/>
</dbReference>
<dbReference type="InterPro" id="IPR050498">
    <property type="entry name" value="Ycf3"/>
</dbReference>
<dbReference type="HOGENOM" id="CLU_651749_0_0_3"/>
<evidence type="ECO:0008006" key="6">
    <source>
        <dbReference type="Google" id="ProtNLM"/>
    </source>
</evidence>
<organism evidence="4 5">
    <name type="scientific">Gloeobacter kilaueensis (strain ATCC BAA-2537 / CCAP 1431/1 / ULC 316 / JS1)</name>
    <dbReference type="NCBI Taxonomy" id="1183438"/>
    <lineage>
        <taxon>Bacteria</taxon>
        <taxon>Bacillati</taxon>
        <taxon>Cyanobacteriota</taxon>
        <taxon>Cyanophyceae</taxon>
        <taxon>Gloeobacterales</taxon>
        <taxon>Gloeobacteraceae</taxon>
        <taxon>Gloeobacter</taxon>
    </lineage>
</organism>
<reference evidence="4 5" key="1">
    <citation type="journal article" date="2013" name="PLoS ONE">
        <title>Cultivation and Complete Genome Sequencing of Gloeobacter kilaueensis sp. nov., from a Lava Cave in Kilauea Caldera, Hawai'i.</title>
        <authorList>
            <person name="Saw J.H."/>
            <person name="Schatz M."/>
            <person name="Brown M.V."/>
            <person name="Kunkel D.D."/>
            <person name="Foster J.S."/>
            <person name="Shick H."/>
            <person name="Christensen S."/>
            <person name="Hou S."/>
            <person name="Wan X."/>
            <person name="Donachie S.P."/>
        </authorList>
    </citation>
    <scope>NUCLEOTIDE SEQUENCE [LARGE SCALE GENOMIC DNA]</scope>
    <source>
        <strain evidence="5">JS</strain>
    </source>
</reference>
<proteinExistence type="predicted"/>
<dbReference type="PANTHER" id="PTHR44858">
    <property type="entry name" value="TETRATRICOPEPTIDE REPEAT PROTEIN 6"/>
    <property type="match status" value="1"/>
</dbReference>
<dbReference type="Pfam" id="PF13181">
    <property type="entry name" value="TPR_8"/>
    <property type="match status" value="1"/>
</dbReference>
<dbReference type="AlphaFoldDB" id="U5QI20"/>
<evidence type="ECO:0000313" key="5">
    <source>
        <dbReference type="Proteomes" id="UP000017396"/>
    </source>
</evidence>
<dbReference type="SUPFAM" id="SSF48452">
    <property type="entry name" value="TPR-like"/>
    <property type="match status" value="1"/>
</dbReference>
<accession>U5QI20</accession>
<evidence type="ECO:0000256" key="3">
    <source>
        <dbReference type="PROSITE-ProRule" id="PRU00339"/>
    </source>
</evidence>
<protein>
    <recommendedName>
        <fullName evidence="6">Tetratricopeptide repeat protein</fullName>
    </recommendedName>
</protein>
<feature type="repeat" description="TPR" evidence="3">
    <location>
        <begin position="289"/>
        <end position="322"/>
    </location>
</feature>